<comment type="caution">
    <text evidence="1">The sequence shown here is derived from an EMBL/GenBank/DDBJ whole genome shotgun (WGS) entry which is preliminary data.</text>
</comment>
<dbReference type="AlphaFoldDB" id="A0A2M8P045"/>
<reference evidence="1 2" key="1">
    <citation type="submission" date="2017-11" db="EMBL/GenBank/DDBJ databases">
        <title>Evolution of Phototrophy in the Chloroflexi Phylum Driven by Horizontal Gene Transfer.</title>
        <authorList>
            <person name="Ward L.M."/>
            <person name="Hemp J."/>
            <person name="Shih P.M."/>
            <person name="Mcglynn S.E."/>
            <person name="Fischer W."/>
        </authorList>
    </citation>
    <scope>NUCLEOTIDE SEQUENCE [LARGE SCALE GENOMIC DNA]</scope>
    <source>
        <strain evidence="1">CP2_2F</strain>
    </source>
</reference>
<sequence>MPVIMGQHEIEELAKRLAKMRFNRAKWHVRNLDPKCRLDIFRVAVGDEWHTRYTLPTLNLRITLVEKREVVGNAKRGLKTRFRYVEARVEPIPEYLQPKPREEEFLLT</sequence>
<evidence type="ECO:0000313" key="1">
    <source>
        <dbReference type="EMBL" id="PJF30918.1"/>
    </source>
</evidence>
<dbReference type="Proteomes" id="UP000228921">
    <property type="component" value="Unassembled WGS sequence"/>
</dbReference>
<dbReference type="EMBL" id="PGTK01000005">
    <property type="protein sequence ID" value="PJF30918.1"/>
    <property type="molecule type" value="Genomic_DNA"/>
</dbReference>
<accession>A0A2M8P045</accession>
<name>A0A2M8P045_9CHLR</name>
<evidence type="ECO:0000313" key="2">
    <source>
        <dbReference type="Proteomes" id="UP000228921"/>
    </source>
</evidence>
<organism evidence="1 2">
    <name type="scientific">Candidatus Thermofonsia Clade 1 bacterium</name>
    <dbReference type="NCBI Taxonomy" id="2364210"/>
    <lineage>
        <taxon>Bacteria</taxon>
        <taxon>Bacillati</taxon>
        <taxon>Chloroflexota</taxon>
        <taxon>Candidatus Thermofontia</taxon>
        <taxon>Candidatus Thermofonsia Clade 1</taxon>
    </lineage>
</organism>
<gene>
    <name evidence="1" type="ORF">CUN51_05385</name>
</gene>
<proteinExistence type="predicted"/>
<protein>
    <submittedName>
        <fullName evidence="1">Uncharacterized protein</fullName>
    </submittedName>
</protein>